<organism evidence="1 2">
    <name type="scientific">Dyadobacter soli</name>
    <dbReference type="NCBI Taxonomy" id="659014"/>
    <lineage>
        <taxon>Bacteria</taxon>
        <taxon>Pseudomonadati</taxon>
        <taxon>Bacteroidota</taxon>
        <taxon>Cytophagia</taxon>
        <taxon>Cytophagales</taxon>
        <taxon>Spirosomataceae</taxon>
        <taxon>Dyadobacter</taxon>
    </lineage>
</organism>
<sequence length="114" mass="13411">MGKRRPKETPSYLNFDEEAYSWKPDVDYKKHPELYRVGRGEQGVLICEPYKSEIGQFWRFKTKAIAEESSSFRKYCVRKSSKYACETGEIASVATRGWLIRIGLGWERFLDFLI</sequence>
<dbReference type="Proteomes" id="UP000198748">
    <property type="component" value="Unassembled WGS sequence"/>
</dbReference>
<dbReference type="STRING" id="659014.SAMN04487996_117138"/>
<reference evidence="2" key="1">
    <citation type="submission" date="2016-10" db="EMBL/GenBank/DDBJ databases">
        <authorList>
            <person name="Varghese N."/>
            <person name="Submissions S."/>
        </authorList>
    </citation>
    <scope>NUCLEOTIDE SEQUENCE [LARGE SCALE GENOMIC DNA]</scope>
    <source>
        <strain evidence="2">DSM 25329</strain>
    </source>
</reference>
<name>A0A1G7T9Z1_9BACT</name>
<gene>
    <name evidence="1" type="ORF">SAMN04487996_117138</name>
</gene>
<evidence type="ECO:0008006" key="3">
    <source>
        <dbReference type="Google" id="ProtNLM"/>
    </source>
</evidence>
<dbReference type="InterPro" id="IPR025494">
    <property type="entry name" value="DUF4385"/>
</dbReference>
<evidence type="ECO:0000313" key="2">
    <source>
        <dbReference type="Proteomes" id="UP000198748"/>
    </source>
</evidence>
<dbReference type="Pfam" id="PF14328">
    <property type="entry name" value="DUF4385"/>
    <property type="match status" value="1"/>
</dbReference>
<dbReference type="EMBL" id="FNAN01000017">
    <property type="protein sequence ID" value="SDG31834.1"/>
    <property type="molecule type" value="Genomic_DNA"/>
</dbReference>
<accession>A0A1G7T9Z1</accession>
<proteinExistence type="predicted"/>
<protein>
    <recommendedName>
        <fullName evidence="3">DUF4385 domain-containing protein</fullName>
    </recommendedName>
</protein>
<keyword evidence="2" id="KW-1185">Reference proteome</keyword>
<dbReference type="AlphaFoldDB" id="A0A1G7T9Z1"/>
<evidence type="ECO:0000313" key="1">
    <source>
        <dbReference type="EMBL" id="SDG31834.1"/>
    </source>
</evidence>